<dbReference type="PANTHER" id="PTHR23252">
    <property type="entry name" value="INTIMAL THICKNESS RECEPTOR-RELATED"/>
    <property type="match status" value="1"/>
</dbReference>
<dbReference type="Proteomes" id="UP001292094">
    <property type="component" value="Unassembled WGS sequence"/>
</dbReference>
<evidence type="ECO:0000313" key="4">
    <source>
        <dbReference type="EMBL" id="KAK4315912.1"/>
    </source>
</evidence>
<comment type="caution">
    <text evidence="4">The sequence shown here is derived from an EMBL/GenBank/DDBJ whole genome shotgun (WGS) entry which is preliminary data.</text>
</comment>
<feature type="transmembrane region" description="Helical" evidence="1">
    <location>
        <begin position="207"/>
        <end position="228"/>
    </location>
</feature>
<gene>
    <name evidence="4" type="ORF">Pmani_012874</name>
    <name evidence="3" type="ORF">Pmani_028162</name>
</gene>
<dbReference type="AlphaFoldDB" id="A0AAE1PZZ1"/>
<feature type="transmembrane region" description="Helical" evidence="1">
    <location>
        <begin position="277"/>
        <end position="295"/>
    </location>
</feature>
<evidence type="ECO:0000256" key="1">
    <source>
        <dbReference type="SAM" id="Phobius"/>
    </source>
</evidence>
<evidence type="ECO:0000313" key="3">
    <source>
        <dbReference type="EMBL" id="KAK4299573.1"/>
    </source>
</evidence>
<dbReference type="InterPro" id="IPR019336">
    <property type="entry name" value="GPR180/TMEM145_TM"/>
</dbReference>
<feature type="transmembrane region" description="Helical" evidence="1">
    <location>
        <begin position="315"/>
        <end position="335"/>
    </location>
</feature>
<keyword evidence="5" id="KW-1185">Reference proteome</keyword>
<feature type="domain" description="GPR180/TMEM145 transmembrane" evidence="2">
    <location>
        <begin position="178"/>
        <end position="396"/>
    </location>
</feature>
<dbReference type="Pfam" id="PF10192">
    <property type="entry name" value="GPR180-TMEM145_TM"/>
    <property type="match status" value="1"/>
</dbReference>
<protein>
    <recommendedName>
        <fullName evidence="2">GPR180/TMEM145 transmembrane domain-containing protein</fullName>
    </recommendedName>
</protein>
<evidence type="ECO:0000313" key="5">
    <source>
        <dbReference type="Proteomes" id="UP001292094"/>
    </source>
</evidence>
<feature type="transmembrane region" description="Helical" evidence="1">
    <location>
        <begin position="347"/>
        <end position="372"/>
    </location>
</feature>
<name>A0AAE1PZZ1_9EUCA</name>
<dbReference type="GO" id="GO:0007186">
    <property type="term" value="P:G protein-coupled receptor signaling pathway"/>
    <property type="evidence" value="ECO:0007669"/>
    <property type="project" value="InterPro"/>
</dbReference>
<dbReference type="InterPro" id="IPR047831">
    <property type="entry name" value="GPR180/TMEM145"/>
</dbReference>
<dbReference type="EMBL" id="JAWZYT010003213">
    <property type="protein sequence ID" value="KAK4299573.1"/>
    <property type="molecule type" value="Genomic_DNA"/>
</dbReference>
<dbReference type="PANTHER" id="PTHR23252:SF43">
    <property type="entry name" value="INTIMAL THICKNESS RELATED RECEPTOR IRP DOMAIN-CONTAINING PROTEIN"/>
    <property type="match status" value="1"/>
</dbReference>
<dbReference type="GO" id="GO:0019236">
    <property type="term" value="P:response to pheromone"/>
    <property type="evidence" value="ECO:0007669"/>
    <property type="project" value="InterPro"/>
</dbReference>
<sequence length="511" mass="58677">MTEGFIFGNMTSIGSSNSSSDQQQVYGTLALLPRQFFVAFYRNRTKASSDPDLACRLMFQEIKSQAYDARCNNEGWEDFLRGVPCPEGHLCPDEDNPANVVPGTQLTYAIQDINNPRFWYLSLVACVWDRKTCEWRHQDQPLHLRYHLNIVNGNPSAATHSIFEYHFSFDKQDTTEIYLVCLVFYGFILVPLQIYAACRQVHAITRLFTATLVVQVAGLLLNTLHLLVFSSDGMGFLPLNIAGDLFNILAQSSFMLVLLVLAKGWAVTRMVLTGRPLIIALWGLYSVLILTLYFWNMMEVDVIQDIDEYQTWPGWMTLGLRVVIMVWFLCELRTTMTYEHNATKLHFFLHFGAASLVWFIYLPVVALIALQISPLWRYKLLLGFTYSADLLAHSFMTYLLWPERAEQYLLLAYEADLSAELDEFDEAPHIINQYDTAQGINNHRSLSNTHFNVFNNHNDTNTNNHLSNHHDTISNHVDVLTNHQHDVCNHFDVVNSYFDPSSDTEQLKIKT</sequence>
<keyword evidence="1" id="KW-0812">Transmembrane</keyword>
<feature type="transmembrane region" description="Helical" evidence="1">
    <location>
        <begin position="248"/>
        <end position="265"/>
    </location>
</feature>
<keyword evidence="1" id="KW-0472">Membrane</keyword>
<reference evidence="4" key="1">
    <citation type="submission" date="2023-11" db="EMBL/GenBank/DDBJ databases">
        <title>Genome assemblies of two species of porcelain crab, Petrolisthes cinctipes and Petrolisthes manimaculis (Anomura: Porcellanidae).</title>
        <authorList>
            <person name="Angst P."/>
        </authorList>
    </citation>
    <scope>NUCLEOTIDE SEQUENCE</scope>
    <source>
        <strain evidence="4">PB745_02</strain>
        <tissue evidence="4">Gill</tissue>
    </source>
</reference>
<accession>A0AAE1PZZ1</accession>
<keyword evidence="1" id="KW-1133">Transmembrane helix</keyword>
<evidence type="ECO:0000259" key="2">
    <source>
        <dbReference type="Pfam" id="PF10192"/>
    </source>
</evidence>
<dbReference type="EMBL" id="JAWZYT010001066">
    <property type="protein sequence ID" value="KAK4315912.1"/>
    <property type="molecule type" value="Genomic_DNA"/>
</dbReference>
<organism evidence="4 5">
    <name type="scientific">Petrolisthes manimaculis</name>
    <dbReference type="NCBI Taxonomy" id="1843537"/>
    <lineage>
        <taxon>Eukaryota</taxon>
        <taxon>Metazoa</taxon>
        <taxon>Ecdysozoa</taxon>
        <taxon>Arthropoda</taxon>
        <taxon>Crustacea</taxon>
        <taxon>Multicrustacea</taxon>
        <taxon>Malacostraca</taxon>
        <taxon>Eumalacostraca</taxon>
        <taxon>Eucarida</taxon>
        <taxon>Decapoda</taxon>
        <taxon>Pleocyemata</taxon>
        <taxon>Anomura</taxon>
        <taxon>Galatheoidea</taxon>
        <taxon>Porcellanidae</taxon>
        <taxon>Petrolisthes</taxon>
    </lineage>
</organism>
<feature type="transmembrane region" description="Helical" evidence="1">
    <location>
        <begin position="177"/>
        <end position="195"/>
    </location>
</feature>
<proteinExistence type="predicted"/>